<evidence type="ECO:0000313" key="11">
    <source>
        <dbReference type="Proteomes" id="UP000431744"/>
    </source>
</evidence>
<dbReference type="GO" id="GO:0030261">
    <property type="term" value="P:chromosome condensation"/>
    <property type="evidence" value="ECO:0007669"/>
    <property type="project" value="InterPro"/>
</dbReference>
<dbReference type="RefSeq" id="WP_158029749.1">
    <property type="nucleotide sequence ID" value="NZ_BMHG01000001.1"/>
</dbReference>
<dbReference type="GO" id="GO:0005737">
    <property type="term" value="C:cytoplasm"/>
    <property type="evidence" value="ECO:0007669"/>
    <property type="project" value="UniProtKB-SubCell"/>
</dbReference>
<comment type="similarity">
    <text evidence="7">Belongs to the SMC family.</text>
</comment>
<dbReference type="InterPro" id="IPR027417">
    <property type="entry name" value="P-loop_NTPase"/>
</dbReference>
<feature type="coiled-coil region" evidence="7">
    <location>
        <begin position="711"/>
        <end position="773"/>
    </location>
</feature>
<feature type="coiled-coil region" evidence="7">
    <location>
        <begin position="449"/>
        <end position="490"/>
    </location>
</feature>
<dbReference type="GO" id="GO:0005694">
    <property type="term" value="C:chromosome"/>
    <property type="evidence" value="ECO:0007669"/>
    <property type="project" value="InterPro"/>
</dbReference>
<dbReference type="SMART" id="SM00968">
    <property type="entry name" value="SMC_hinge"/>
    <property type="match status" value="1"/>
</dbReference>
<dbReference type="EMBL" id="WBJY01000003">
    <property type="protein sequence ID" value="KAB1647856.1"/>
    <property type="molecule type" value="Genomic_DNA"/>
</dbReference>
<feature type="coiled-coil region" evidence="7">
    <location>
        <begin position="808"/>
        <end position="908"/>
    </location>
</feature>
<comment type="subcellular location">
    <subcellularLocation>
        <location evidence="1 7">Cytoplasm</location>
    </subcellularLocation>
</comment>
<evidence type="ECO:0000256" key="2">
    <source>
        <dbReference type="ARBA" id="ARBA00022490"/>
    </source>
</evidence>
<feature type="compositionally biased region" description="Low complexity" evidence="8">
    <location>
        <begin position="995"/>
        <end position="1011"/>
    </location>
</feature>
<sequence>MHLKSLTLKGFKSFANPTSLVFEPGVTCVVGPNGSGKSNVVDALAWVMGEQGAKSLRGGKMEDVIFAGTSTRGPLGRAEVTLTIDNVDGTLPIDYSEVTIRRTLFRNGGSEYAINGEQARLLDVQELLSDTGLGREMHVIVGQGRLDNVLHATPEERRGFIEEAAGILKHRRRKEKTVRKLEGMEANLTRLNDLATEVRRQLKPLGRQAEVARRAHGIAAIARDARARLFADDVVRLRRAVREATATEQERGTERAVLNEKLQRALARAERIIAEQRGDEVDRARKTRFELESVLERMRNTQMLASQRRGLVAQRLEAPEFTPSVTREEVESAVNEARRLASEVGDAETAWAEAQEATRVARQALDEVDRQVAATSALIAQHEVRQTELKGRAESAAGRLASVRGEVLRQTNARDAARSRLDAAATTLDELLATSARGEADSSELDETYREAAEAVTRAEGDLEEARDRLHSLERERDALEARRAALALAAKTPDGTDALLAAGLVGVRGTVTDHVRVAEGYEAAVAAALGSLADAVLVDGAAAGRGVLERARGEKLGRVELVVDVDVDVDADVDTEDRGFDVTPGSGATRASEVVLSAPAAVRAMLRDVVVVDDLAVAGALLDGPSGAALARAGATVVTREADVLAPRVYRGGSGGVGQSRLELSADLERTVARLDEVTRARDAASIEVAELRGALSAAKQASTGALDALRAFDADLASQREQLNRAQARSDAAVAEHARAVTALETASAGVGEAEERAAAAKRAYEEHLATPRPTLEAGVRDEAAARVERARDAEVEARLAVETRKERVRGERARAERLATQLEADREAADRAAREAVLRRRELARIEAALAVMPTVLASLEGAVDEARTAQHDAERDREAKNEELAALRAEESTLRQRLGEITEDVHALELGIYEKKLQLKNVLDRAASELSMGEQVLVAEYGPDRLVPRDDEALRSHAERAAALAAEAAALREDDDASAEPGLSAPESQDSPAQPGALGPGSSPGSADWGASVRERREAELEGGLGDLHASDEERAAAEATTGPTEPSPHDQDGHPAHGGHEGEGGRPANDEPEDGVPFDRAAQERRLAAAEKQLAQLGRVNPLALEEFAALEQRSAFLTEQLDDLQRTRTDLLQIVDDIDERMKTVFEAAFDDTREAFHEVFPVLFPGGTGDLSLTAPDDLLRTGIEVSVRPAGKKIERLTLLSGGERSLAAVALLIAIFKARPSPFYIMDEVEAALDDANLGRLLQVFEQLRASSQLIVITHQKRTMEIADALYGVSMRQDGVSAVVGQRIARDDDAA</sequence>
<evidence type="ECO:0000256" key="1">
    <source>
        <dbReference type="ARBA" id="ARBA00004496"/>
    </source>
</evidence>
<dbReference type="HAMAP" id="MF_01894">
    <property type="entry name" value="Smc_prok"/>
    <property type="match status" value="1"/>
</dbReference>
<accession>A0A6H9WMT1</accession>
<evidence type="ECO:0000256" key="4">
    <source>
        <dbReference type="ARBA" id="ARBA00022840"/>
    </source>
</evidence>
<dbReference type="GO" id="GO:0006260">
    <property type="term" value="P:DNA replication"/>
    <property type="evidence" value="ECO:0007669"/>
    <property type="project" value="UniProtKB-UniRule"/>
</dbReference>
<comment type="domain">
    <text evidence="7">Contains large globular domains required for ATP hydrolysis at each terminus and a third globular domain forming a flexible hinge near the middle of the molecule. These domains are separated by coiled-coil structures.</text>
</comment>
<feature type="binding site" evidence="7">
    <location>
        <begin position="32"/>
        <end position="39"/>
    </location>
    <ligand>
        <name>ATP</name>
        <dbReference type="ChEBI" id="CHEBI:30616"/>
    </ligand>
</feature>
<feature type="coiled-coil region" evidence="7">
    <location>
        <begin position="1085"/>
        <end position="1147"/>
    </location>
</feature>
<evidence type="ECO:0000256" key="5">
    <source>
        <dbReference type="ARBA" id="ARBA00023054"/>
    </source>
</evidence>
<dbReference type="PANTHER" id="PTHR43977">
    <property type="entry name" value="STRUCTURAL MAINTENANCE OF CHROMOSOMES PROTEIN 3"/>
    <property type="match status" value="1"/>
</dbReference>
<name>A0A6H9WMT1_9MICO</name>
<dbReference type="OrthoDB" id="9808768at2"/>
<dbReference type="GO" id="GO:0005524">
    <property type="term" value="F:ATP binding"/>
    <property type="evidence" value="ECO:0007669"/>
    <property type="project" value="UniProtKB-UniRule"/>
</dbReference>
<dbReference type="SUPFAM" id="SSF52540">
    <property type="entry name" value="P-loop containing nucleoside triphosphate hydrolases"/>
    <property type="match status" value="2"/>
</dbReference>
<dbReference type="FunFam" id="3.40.50.300:FF:000984">
    <property type="entry name" value="Chromosome partition protein Smc"/>
    <property type="match status" value="1"/>
</dbReference>
<evidence type="ECO:0000259" key="9">
    <source>
        <dbReference type="SMART" id="SM00968"/>
    </source>
</evidence>
<feature type="domain" description="SMC hinge" evidence="9">
    <location>
        <begin position="506"/>
        <end position="623"/>
    </location>
</feature>
<dbReference type="Gene3D" id="3.30.70.1620">
    <property type="match status" value="1"/>
</dbReference>
<evidence type="ECO:0000256" key="6">
    <source>
        <dbReference type="ARBA" id="ARBA00023125"/>
    </source>
</evidence>
<feature type="coiled-coil region" evidence="7">
    <location>
        <begin position="167"/>
        <end position="201"/>
    </location>
</feature>
<comment type="subunit">
    <text evidence="7">Homodimer.</text>
</comment>
<dbReference type="GO" id="GO:0007059">
    <property type="term" value="P:chromosome segregation"/>
    <property type="evidence" value="ECO:0007669"/>
    <property type="project" value="UniProtKB-UniRule"/>
</dbReference>
<evidence type="ECO:0000256" key="3">
    <source>
        <dbReference type="ARBA" id="ARBA00022741"/>
    </source>
</evidence>
<dbReference type="CDD" id="cd03278">
    <property type="entry name" value="ABC_SMC_barmotin"/>
    <property type="match status" value="1"/>
</dbReference>
<dbReference type="Gene3D" id="1.20.1060.20">
    <property type="match status" value="1"/>
</dbReference>
<dbReference type="Pfam" id="PF02463">
    <property type="entry name" value="SMC_N"/>
    <property type="match status" value="1"/>
</dbReference>
<dbReference type="GO" id="GO:0016887">
    <property type="term" value="F:ATP hydrolysis activity"/>
    <property type="evidence" value="ECO:0007669"/>
    <property type="project" value="InterPro"/>
</dbReference>
<feature type="coiled-coil region" evidence="7">
    <location>
        <begin position="255"/>
        <end position="301"/>
    </location>
</feature>
<keyword evidence="3 7" id="KW-0547">Nucleotide-binding</keyword>
<keyword evidence="4 7" id="KW-0067">ATP-binding</keyword>
<dbReference type="InterPro" id="IPR011890">
    <property type="entry name" value="SMC_prok"/>
</dbReference>
<keyword evidence="2 7" id="KW-0963">Cytoplasm</keyword>
<dbReference type="GO" id="GO:0003677">
    <property type="term" value="F:DNA binding"/>
    <property type="evidence" value="ECO:0007669"/>
    <property type="project" value="UniProtKB-UniRule"/>
</dbReference>
<dbReference type="Proteomes" id="UP000431744">
    <property type="component" value="Unassembled WGS sequence"/>
</dbReference>
<dbReference type="PIRSF" id="PIRSF005719">
    <property type="entry name" value="SMC"/>
    <property type="match status" value="1"/>
</dbReference>
<keyword evidence="11" id="KW-1185">Reference proteome</keyword>
<dbReference type="FunFam" id="3.40.50.300:FF:000901">
    <property type="entry name" value="Chromosome partition protein Smc"/>
    <property type="match status" value="1"/>
</dbReference>
<evidence type="ECO:0000313" key="10">
    <source>
        <dbReference type="EMBL" id="KAB1647856.1"/>
    </source>
</evidence>
<reference evidence="10 11" key="1">
    <citation type="submission" date="2019-09" db="EMBL/GenBank/DDBJ databases">
        <title>Phylogeny of genus Pseudoclavibacter and closely related genus.</title>
        <authorList>
            <person name="Li Y."/>
        </authorList>
    </citation>
    <scope>NUCLEOTIDE SEQUENCE [LARGE SCALE GENOMIC DNA]</scope>
    <source>
        <strain evidence="10 11">EGI 60007</strain>
    </source>
</reference>
<keyword evidence="5 7" id="KW-0175">Coiled coil</keyword>
<comment type="caution">
    <text evidence="10">The sequence shown here is derived from an EMBL/GenBank/DDBJ whole genome shotgun (WGS) entry which is preliminary data.</text>
</comment>
<gene>
    <name evidence="7" type="primary">smc</name>
    <name evidence="10" type="ORF">F8O04_12615</name>
</gene>
<dbReference type="InterPro" id="IPR024704">
    <property type="entry name" value="SMC"/>
</dbReference>
<keyword evidence="6 7" id="KW-0238">DNA-binding</keyword>
<evidence type="ECO:0000256" key="8">
    <source>
        <dbReference type="SAM" id="MobiDB-lite"/>
    </source>
</evidence>
<protein>
    <recommendedName>
        <fullName evidence="7">Chromosome partition protein Smc</fullName>
    </recommendedName>
</protein>
<dbReference type="SUPFAM" id="SSF75553">
    <property type="entry name" value="Smc hinge domain"/>
    <property type="match status" value="1"/>
</dbReference>
<feature type="region of interest" description="Disordered" evidence="8">
    <location>
        <begin position="969"/>
        <end position="1081"/>
    </location>
</feature>
<comment type="function">
    <text evidence="7">Required for chromosome condensation and partitioning.</text>
</comment>
<dbReference type="GO" id="GO:0007062">
    <property type="term" value="P:sister chromatid cohesion"/>
    <property type="evidence" value="ECO:0007669"/>
    <property type="project" value="InterPro"/>
</dbReference>
<dbReference type="InterPro" id="IPR003395">
    <property type="entry name" value="RecF/RecN/SMC_N"/>
</dbReference>
<evidence type="ECO:0000256" key="7">
    <source>
        <dbReference type="HAMAP-Rule" id="MF_01894"/>
    </source>
</evidence>
<dbReference type="InterPro" id="IPR010935">
    <property type="entry name" value="SMC_hinge"/>
</dbReference>
<feature type="compositionally biased region" description="Basic and acidic residues" evidence="8">
    <location>
        <begin position="1052"/>
        <end position="1069"/>
    </location>
</feature>
<proteinExistence type="inferred from homology"/>
<dbReference type="InterPro" id="IPR036277">
    <property type="entry name" value="SMC_hinge_sf"/>
</dbReference>
<dbReference type="Pfam" id="PF06470">
    <property type="entry name" value="SMC_hinge"/>
    <property type="match status" value="1"/>
</dbReference>
<organism evidence="10 11">
    <name type="scientific">Pseudoclavibacter endophyticus</name>
    <dbReference type="NCBI Taxonomy" id="1778590"/>
    <lineage>
        <taxon>Bacteria</taxon>
        <taxon>Bacillati</taxon>
        <taxon>Actinomycetota</taxon>
        <taxon>Actinomycetes</taxon>
        <taxon>Micrococcales</taxon>
        <taxon>Microbacteriaceae</taxon>
        <taxon>Pseudoclavibacter</taxon>
    </lineage>
</organism>
<dbReference type="Gene3D" id="3.40.50.300">
    <property type="entry name" value="P-loop containing nucleotide triphosphate hydrolases"/>
    <property type="match status" value="2"/>
</dbReference>